<dbReference type="GO" id="GO:0004674">
    <property type="term" value="F:protein serine/threonine kinase activity"/>
    <property type="evidence" value="ECO:0007669"/>
    <property type="project" value="UniProtKB-KW"/>
</dbReference>
<dbReference type="Gene3D" id="3.30.565.10">
    <property type="entry name" value="Histidine kinase-like ATPase, C-terminal domain"/>
    <property type="match status" value="1"/>
</dbReference>
<keyword evidence="4" id="KW-1185">Reference proteome</keyword>
<name>A0A8T4J1D1_9ACTN</name>
<evidence type="ECO:0000259" key="2">
    <source>
        <dbReference type="Pfam" id="PF13581"/>
    </source>
</evidence>
<protein>
    <submittedName>
        <fullName evidence="3">ATP-binding protein</fullName>
    </submittedName>
</protein>
<feature type="domain" description="Histidine kinase/HSP90-like ATPase" evidence="2">
    <location>
        <begin position="33"/>
        <end position="145"/>
    </location>
</feature>
<evidence type="ECO:0000313" key="4">
    <source>
        <dbReference type="Proteomes" id="UP000675554"/>
    </source>
</evidence>
<dbReference type="CDD" id="cd16936">
    <property type="entry name" value="HATPase_RsbW-like"/>
    <property type="match status" value="1"/>
</dbReference>
<dbReference type="PANTHER" id="PTHR35526:SF3">
    <property type="entry name" value="ANTI-SIGMA-F FACTOR RSBW"/>
    <property type="match status" value="1"/>
</dbReference>
<reference evidence="3" key="1">
    <citation type="submission" date="2021-04" db="EMBL/GenBank/DDBJ databases">
        <title>Sequencing of actinobacteria type strains.</title>
        <authorList>
            <person name="Nguyen G.-S."/>
            <person name="Wentzel A."/>
        </authorList>
    </citation>
    <scope>NUCLEOTIDE SEQUENCE</scope>
    <source>
        <strain evidence="3">DSM 42095</strain>
    </source>
</reference>
<dbReference type="InterPro" id="IPR050267">
    <property type="entry name" value="Anti-sigma-factor_SerPK"/>
</dbReference>
<comment type="caution">
    <text evidence="3">The sequence shown here is derived from an EMBL/GenBank/DDBJ whole genome shotgun (WGS) entry which is preliminary data.</text>
</comment>
<dbReference type="GO" id="GO:0005524">
    <property type="term" value="F:ATP binding"/>
    <property type="evidence" value="ECO:0007669"/>
    <property type="project" value="UniProtKB-KW"/>
</dbReference>
<keyword evidence="1" id="KW-0723">Serine/threonine-protein kinase</keyword>
<organism evidence="3 4">
    <name type="scientific">Streptomyces daliensis</name>
    <dbReference type="NCBI Taxonomy" id="299421"/>
    <lineage>
        <taxon>Bacteria</taxon>
        <taxon>Bacillati</taxon>
        <taxon>Actinomycetota</taxon>
        <taxon>Actinomycetes</taxon>
        <taxon>Kitasatosporales</taxon>
        <taxon>Streptomycetaceae</taxon>
        <taxon>Streptomyces</taxon>
    </lineage>
</organism>
<keyword evidence="3" id="KW-0067">ATP-binding</keyword>
<keyword evidence="3" id="KW-0547">Nucleotide-binding</keyword>
<sequence length="156" mass="16678">MASAATMATTESDSGHTALAPREYTRPHIQRLPLAQADVDTARTFTRQCLRGWQFADPGFASEVTLVVSELVNNAFQHAEVPEELRLIRRPGGVLVEVDDIGPGRPVPLPPSAERGHGRGLAIVDALACRWTVRVRGSGRKTVRAALGHPGTAAAV</sequence>
<accession>A0A8T4J1D1</accession>
<dbReference type="PANTHER" id="PTHR35526">
    <property type="entry name" value="ANTI-SIGMA-F FACTOR RSBW-RELATED"/>
    <property type="match status" value="1"/>
</dbReference>
<dbReference type="Proteomes" id="UP000675554">
    <property type="component" value="Unassembled WGS sequence"/>
</dbReference>
<proteinExistence type="predicted"/>
<keyword evidence="1" id="KW-0418">Kinase</keyword>
<dbReference type="SUPFAM" id="SSF55874">
    <property type="entry name" value="ATPase domain of HSP90 chaperone/DNA topoisomerase II/histidine kinase"/>
    <property type="match status" value="1"/>
</dbReference>
<dbReference type="EMBL" id="JAGSMN010001066">
    <property type="protein sequence ID" value="MBR7677785.1"/>
    <property type="molecule type" value="Genomic_DNA"/>
</dbReference>
<dbReference type="Pfam" id="PF13581">
    <property type="entry name" value="HATPase_c_2"/>
    <property type="match status" value="1"/>
</dbReference>
<dbReference type="AlphaFoldDB" id="A0A8T4J1D1"/>
<gene>
    <name evidence="3" type="ORF">KDA82_33315</name>
</gene>
<keyword evidence="1" id="KW-0808">Transferase</keyword>
<dbReference type="InterPro" id="IPR003594">
    <property type="entry name" value="HATPase_dom"/>
</dbReference>
<evidence type="ECO:0000313" key="3">
    <source>
        <dbReference type="EMBL" id="MBR7677785.1"/>
    </source>
</evidence>
<evidence type="ECO:0000256" key="1">
    <source>
        <dbReference type="ARBA" id="ARBA00022527"/>
    </source>
</evidence>
<dbReference type="InterPro" id="IPR036890">
    <property type="entry name" value="HATPase_C_sf"/>
</dbReference>